<dbReference type="Proteomes" id="UP000053890">
    <property type="component" value="Unassembled WGS sequence"/>
</dbReference>
<keyword evidence="2" id="KW-1185">Reference proteome</keyword>
<sequence>MNPVAVVKLFIARAHDITGPPIFPQEIFNLILEHLENIVHPLSRDAPLEAEADQRMLGDRMKRVSPAWLTGGRRIAWSRVTCFWDVEDKLVKFLFEQPALAREIRELLFQPGEHCPTRTAPGDHRRQTVDVVELIKTCSGRLDKLFFVCPVGDHDLWAQVTSSVMAATLSELSLLVDYSNDALLFELRQGLAHFVRLKILGVIIETDRGLSARRSVAQPAPIAIRLRITRFTFEHVVKRATSSSVLASSFFAQLLEPERLHSLALKVSLQEAEQLNWIGAFRRLRFISLSCAPWSPNFRPVTAHIALFAEAIASLPELGTVRINPAPARDLSSDSPPVPSPVPLSHLLAQMPPRIKTYRIGGGVFFTDNVGLPGIPRHQWPPPDVCLKLSLKVRRDWTARLVRMYRRTGPDHVQTWSILPENVVGPLDDIE</sequence>
<dbReference type="AlphaFoldDB" id="A0A0P9ENT8"/>
<gene>
    <name evidence="1" type="ORF">RHOBADRAFT_45751</name>
</gene>
<name>A0A0P9ENT8_RHOGW</name>
<evidence type="ECO:0000313" key="1">
    <source>
        <dbReference type="EMBL" id="KPV73790.1"/>
    </source>
</evidence>
<protein>
    <recommendedName>
        <fullName evidence="3">F-box domain-containing protein</fullName>
    </recommendedName>
</protein>
<accession>A0A0P9ENT8</accession>
<reference evidence="1 2" key="1">
    <citation type="journal article" date="2015" name="Front. Microbiol.">
        <title>Genome sequence of the plant growth promoting endophytic yeast Rhodotorula graminis WP1.</title>
        <authorList>
            <person name="Firrincieli A."/>
            <person name="Otillar R."/>
            <person name="Salamov A."/>
            <person name="Schmutz J."/>
            <person name="Khan Z."/>
            <person name="Redman R.S."/>
            <person name="Fleck N.D."/>
            <person name="Lindquist E."/>
            <person name="Grigoriev I.V."/>
            <person name="Doty S.L."/>
        </authorList>
    </citation>
    <scope>NUCLEOTIDE SEQUENCE [LARGE SCALE GENOMIC DNA]</scope>
    <source>
        <strain evidence="1 2">WP1</strain>
    </source>
</reference>
<dbReference type="EMBL" id="KQ474082">
    <property type="protein sequence ID" value="KPV73790.1"/>
    <property type="molecule type" value="Genomic_DNA"/>
</dbReference>
<dbReference type="GeneID" id="28975107"/>
<organism evidence="1 2">
    <name type="scientific">Rhodotorula graminis (strain WP1)</name>
    <dbReference type="NCBI Taxonomy" id="578459"/>
    <lineage>
        <taxon>Eukaryota</taxon>
        <taxon>Fungi</taxon>
        <taxon>Dikarya</taxon>
        <taxon>Basidiomycota</taxon>
        <taxon>Pucciniomycotina</taxon>
        <taxon>Microbotryomycetes</taxon>
        <taxon>Sporidiobolales</taxon>
        <taxon>Sporidiobolaceae</taxon>
        <taxon>Rhodotorula</taxon>
    </lineage>
</organism>
<dbReference type="RefSeq" id="XP_018269839.1">
    <property type="nucleotide sequence ID" value="XM_018414659.1"/>
</dbReference>
<evidence type="ECO:0000313" key="2">
    <source>
        <dbReference type="Proteomes" id="UP000053890"/>
    </source>
</evidence>
<proteinExistence type="predicted"/>
<evidence type="ECO:0008006" key="3">
    <source>
        <dbReference type="Google" id="ProtNLM"/>
    </source>
</evidence>